<dbReference type="AlphaFoldDB" id="A0A5B3GY87"/>
<dbReference type="Gene3D" id="2.60.40.1740">
    <property type="entry name" value="hypothetical protein (bacova_03559)"/>
    <property type="match status" value="1"/>
</dbReference>
<keyword evidence="1" id="KW-0732">Signal</keyword>
<dbReference type="Gene3D" id="2.60.120.260">
    <property type="entry name" value="Galactose-binding domain-like"/>
    <property type="match status" value="1"/>
</dbReference>
<evidence type="ECO:0000313" key="3">
    <source>
        <dbReference type="EMBL" id="KAA2378594.1"/>
    </source>
</evidence>
<reference evidence="3 4" key="1">
    <citation type="journal article" date="2019" name="Nat. Med.">
        <title>A library of human gut bacterial isolates paired with longitudinal multiomics data enables mechanistic microbiome research.</title>
        <authorList>
            <person name="Poyet M."/>
            <person name="Groussin M."/>
            <person name="Gibbons S.M."/>
            <person name="Avila-Pacheco J."/>
            <person name="Jiang X."/>
            <person name="Kearney S.M."/>
            <person name="Perrotta A.R."/>
            <person name="Berdy B."/>
            <person name="Zhao S."/>
            <person name="Lieberman T.D."/>
            <person name="Swanson P.K."/>
            <person name="Smith M."/>
            <person name="Roesemann S."/>
            <person name="Alexander J.E."/>
            <person name="Rich S.A."/>
            <person name="Livny J."/>
            <person name="Vlamakis H."/>
            <person name="Clish C."/>
            <person name="Bullock K."/>
            <person name="Deik A."/>
            <person name="Scott J."/>
            <person name="Pierce K.A."/>
            <person name="Xavier R.J."/>
            <person name="Alm E.J."/>
        </authorList>
    </citation>
    <scope>NUCLEOTIDE SEQUENCE [LARGE SCALE GENOMIC DNA]</scope>
    <source>
        <strain evidence="3 4">BIOML-A266</strain>
    </source>
</reference>
<gene>
    <name evidence="3" type="ORF">F2Y10_09245</name>
</gene>
<dbReference type="InterPro" id="IPR008979">
    <property type="entry name" value="Galactose-bd-like_sf"/>
</dbReference>
<sequence>MKRHIKQFCLPVLAVLAAACSDFDLQDQFDAEFHKVVGVAENVFQSDDVQSFYNLGVDANVRFHISRGGSDPSLTAMVSLTPMTAEEIAEYTTYYTALPAEYFTLPESVTFAPGEERKAVDVNLTGDQIAALKSALDEREPDALPYALAVKLSSEDGTTVKSDKAYFIRPVIVNDTPDLTIGPEDHTYEATDEETILFFKRGETELTVDMALAAALPMDVKATVEIDATLLEAFNAAHGIHSEAIVEMERTELEYPAGTTSVGVKLTADDSRFDRKEDVVVPLLVKLDYLNIERKVFVVFGNAVPLNKEMIRFADNISADYSMGTFPDNLIDGDKETSITTGGGNGQWWYNHDNDYYGHSIIIDLGETAISELCLRYQTRTSLETLPGGTSDDYPTVTQNGKARPHEVGLGVGSDDSNWTFLGKTIVSEEMTAPDDWTSGIYALDEAARYVRFGIVRTWEPDPNNTQQLVYFANGGWWSELSELYIYDGKRKFFE</sequence>
<evidence type="ECO:0000313" key="4">
    <source>
        <dbReference type="Proteomes" id="UP000322940"/>
    </source>
</evidence>
<feature type="chain" id="PRO_5024342610" evidence="1">
    <location>
        <begin position="20"/>
        <end position="495"/>
    </location>
</feature>
<dbReference type="EMBL" id="VVXH01000007">
    <property type="protein sequence ID" value="KAA2378594.1"/>
    <property type="molecule type" value="Genomic_DNA"/>
</dbReference>
<dbReference type="Proteomes" id="UP000322940">
    <property type="component" value="Unassembled WGS sequence"/>
</dbReference>
<feature type="domain" description="BT-3987-like N-terminal" evidence="2">
    <location>
        <begin position="200"/>
        <end position="285"/>
    </location>
</feature>
<evidence type="ECO:0000256" key="1">
    <source>
        <dbReference type="SAM" id="SignalP"/>
    </source>
</evidence>
<accession>A0A5B3GY87</accession>
<protein>
    <submittedName>
        <fullName evidence="3">DUF1735 domain-containing protein</fullName>
    </submittedName>
</protein>
<feature type="domain" description="BT-3987-like N-terminal" evidence="2">
    <location>
        <begin position="52"/>
        <end position="157"/>
    </location>
</feature>
<evidence type="ECO:0000259" key="2">
    <source>
        <dbReference type="Pfam" id="PF08522"/>
    </source>
</evidence>
<dbReference type="RefSeq" id="WP_130065127.1">
    <property type="nucleotide sequence ID" value="NZ_RCXC01000008.1"/>
</dbReference>
<organism evidence="3 4">
    <name type="scientific">Alistipes onderdonkii</name>
    <dbReference type="NCBI Taxonomy" id="328813"/>
    <lineage>
        <taxon>Bacteria</taxon>
        <taxon>Pseudomonadati</taxon>
        <taxon>Bacteroidota</taxon>
        <taxon>Bacteroidia</taxon>
        <taxon>Bacteroidales</taxon>
        <taxon>Rikenellaceae</taxon>
        <taxon>Alistipes</taxon>
    </lineage>
</organism>
<dbReference type="SUPFAM" id="SSF49785">
    <property type="entry name" value="Galactose-binding domain-like"/>
    <property type="match status" value="1"/>
</dbReference>
<feature type="signal peptide" evidence="1">
    <location>
        <begin position="1"/>
        <end position="19"/>
    </location>
</feature>
<dbReference type="InterPro" id="IPR013728">
    <property type="entry name" value="BT_3987-like_N"/>
</dbReference>
<name>A0A5B3GY87_9BACT</name>
<dbReference type="Pfam" id="PF08522">
    <property type="entry name" value="BT_3987-like_N"/>
    <property type="match status" value="2"/>
</dbReference>
<dbReference type="PROSITE" id="PS51257">
    <property type="entry name" value="PROKAR_LIPOPROTEIN"/>
    <property type="match status" value="1"/>
</dbReference>
<proteinExistence type="predicted"/>
<comment type="caution">
    <text evidence="3">The sequence shown here is derived from an EMBL/GenBank/DDBJ whole genome shotgun (WGS) entry which is preliminary data.</text>
</comment>